<feature type="domain" description="Glycosyltransferase 2-like" evidence="6">
    <location>
        <begin position="3"/>
        <end position="136"/>
    </location>
</feature>
<dbReference type="RefSeq" id="WP_083052361.1">
    <property type="nucleotide sequence ID" value="NZ_MWQY01000021.1"/>
</dbReference>
<dbReference type="PANTHER" id="PTHR43646">
    <property type="entry name" value="GLYCOSYLTRANSFERASE"/>
    <property type="match status" value="1"/>
</dbReference>
<gene>
    <name evidence="7" type="ORF">B4O97_15950</name>
</gene>
<proteinExistence type="predicted"/>
<evidence type="ECO:0000256" key="3">
    <source>
        <dbReference type="ARBA" id="ARBA00022676"/>
    </source>
</evidence>
<evidence type="ECO:0000313" key="7">
    <source>
        <dbReference type="EMBL" id="ORC32651.1"/>
    </source>
</evidence>
<name>A0A1Y1RUE3_9SPIO</name>
<evidence type="ECO:0000259" key="6">
    <source>
        <dbReference type="Pfam" id="PF00535"/>
    </source>
</evidence>
<comment type="caution">
    <text evidence="7">The sequence shown here is derived from an EMBL/GenBank/DDBJ whole genome shotgun (WGS) entry which is preliminary data.</text>
</comment>
<dbReference type="STRING" id="1963862.B4O97_15950"/>
<keyword evidence="5" id="KW-0472">Membrane</keyword>
<keyword evidence="3" id="KW-0328">Glycosyltransferase</keyword>
<evidence type="ECO:0000313" key="8">
    <source>
        <dbReference type="Proteomes" id="UP000192343"/>
    </source>
</evidence>
<dbReference type="PANTHER" id="PTHR43646:SF2">
    <property type="entry name" value="GLYCOSYLTRANSFERASE 2-LIKE DOMAIN-CONTAINING PROTEIN"/>
    <property type="match status" value="1"/>
</dbReference>
<evidence type="ECO:0000256" key="1">
    <source>
        <dbReference type="ARBA" id="ARBA00004236"/>
    </source>
</evidence>
<keyword evidence="8" id="KW-1185">Reference proteome</keyword>
<dbReference type="Pfam" id="PF00535">
    <property type="entry name" value="Glycos_transf_2"/>
    <property type="match status" value="1"/>
</dbReference>
<dbReference type="SUPFAM" id="SSF53448">
    <property type="entry name" value="Nucleotide-diphospho-sugar transferases"/>
    <property type="match status" value="1"/>
</dbReference>
<dbReference type="GO" id="GO:0005886">
    <property type="term" value="C:plasma membrane"/>
    <property type="evidence" value="ECO:0007669"/>
    <property type="project" value="UniProtKB-SubCell"/>
</dbReference>
<dbReference type="InterPro" id="IPR001173">
    <property type="entry name" value="Glyco_trans_2-like"/>
</dbReference>
<dbReference type="InterPro" id="IPR029044">
    <property type="entry name" value="Nucleotide-diphossugar_trans"/>
</dbReference>
<dbReference type="EMBL" id="MWQY01000021">
    <property type="protein sequence ID" value="ORC32651.1"/>
    <property type="molecule type" value="Genomic_DNA"/>
</dbReference>
<dbReference type="Proteomes" id="UP000192343">
    <property type="component" value="Unassembled WGS sequence"/>
</dbReference>
<reference evidence="7 8" key="1">
    <citation type="submission" date="2017-03" db="EMBL/GenBank/DDBJ databases">
        <title>Draft Genome sequence of Marispirochaeta sp. strain JC444.</title>
        <authorList>
            <person name="Shivani Y."/>
            <person name="Subhash Y."/>
            <person name="Sasikala C."/>
            <person name="Ramana C."/>
        </authorList>
    </citation>
    <scope>NUCLEOTIDE SEQUENCE [LARGE SCALE GENOMIC DNA]</scope>
    <source>
        <strain evidence="7 8">JC444</strain>
    </source>
</reference>
<evidence type="ECO:0000256" key="5">
    <source>
        <dbReference type="ARBA" id="ARBA00023136"/>
    </source>
</evidence>
<dbReference type="Gene3D" id="3.90.550.10">
    <property type="entry name" value="Spore Coat Polysaccharide Biosynthesis Protein SpsA, Chain A"/>
    <property type="match status" value="1"/>
</dbReference>
<keyword evidence="2" id="KW-1003">Cell membrane</keyword>
<evidence type="ECO:0000256" key="2">
    <source>
        <dbReference type="ARBA" id="ARBA00022475"/>
    </source>
</evidence>
<dbReference type="GO" id="GO:0016757">
    <property type="term" value="F:glycosyltransferase activity"/>
    <property type="evidence" value="ECO:0007669"/>
    <property type="project" value="UniProtKB-KW"/>
</dbReference>
<keyword evidence="4" id="KW-0808">Transferase</keyword>
<organism evidence="7 8">
    <name type="scientific">Marispirochaeta aestuarii</name>
    <dbReference type="NCBI Taxonomy" id="1963862"/>
    <lineage>
        <taxon>Bacteria</taxon>
        <taxon>Pseudomonadati</taxon>
        <taxon>Spirochaetota</taxon>
        <taxon>Spirochaetia</taxon>
        <taxon>Spirochaetales</taxon>
        <taxon>Spirochaetaceae</taxon>
        <taxon>Marispirochaeta</taxon>
    </lineage>
</organism>
<accession>A0A1Y1RUE3</accession>
<evidence type="ECO:0000256" key="4">
    <source>
        <dbReference type="ARBA" id="ARBA00022679"/>
    </source>
</evidence>
<comment type="subcellular location">
    <subcellularLocation>
        <location evidence="1">Cell membrane</location>
    </subcellularLocation>
</comment>
<dbReference type="AlphaFoldDB" id="A0A1Y1RUE3"/>
<protein>
    <recommendedName>
        <fullName evidence="6">Glycosyltransferase 2-like domain-containing protein</fullName>
    </recommendedName>
</protein>
<sequence length="279" mass="31428">MISVVMPAHNEEKFIARSLRAITKGAPPDQMEVVVVCNGCSDKTAEVARSIPGPITVIESDIPSKVQSLNIGDKLVSSFPRFYVDSDIIFTFADLKKVADELEKVGVLAAAPEFIFDDSTASSAVKAYYRVWRRMPYFESGRIAGAYGLSEEGRRRFEEFPDIIADDGFVRLHFHPSERVTVKSSSVVVTTPRDLANLIKIKSRSHGGTYELRKKYPKLFNNETTSPTLSLKRMIEQKVSIKDSLIYIYVSLVAKFKGKMNQFTGRKKWERDESSRIKS</sequence>
<dbReference type="OrthoDB" id="9807778at2"/>